<dbReference type="Gene3D" id="2.102.10.10">
    <property type="entry name" value="Rieske [2Fe-2S] iron-sulphur domain"/>
    <property type="match status" value="1"/>
</dbReference>
<dbReference type="SUPFAM" id="SSF50022">
    <property type="entry name" value="ISP domain"/>
    <property type="match status" value="1"/>
</dbReference>
<dbReference type="PRINTS" id="PR00090">
    <property type="entry name" value="RNGDIOXGNASE"/>
</dbReference>
<dbReference type="InterPro" id="IPR015879">
    <property type="entry name" value="Ring_hydroxy_dOase_asu_C_dom"/>
</dbReference>
<keyword evidence="2" id="KW-0001">2Fe-2S</keyword>
<evidence type="ECO:0000256" key="2">
    <source>
        <dbReference type="ARBA" id="ARBA00022714"/>
    </source>
</evidence>
<dbReference type="InterPro" id="IPR017941">
    <property type="entry name" value="Rieske_2Fe-2S"/>
</dbReference>
<dbReference type="InParanoid" id="A0A1B1YXD8"/>
<dbReference type="Gene3D" id="3.90.380.10">
    <property type="entry name" value="Naphthalene 1,2-dioxygenase Alpha Subunit, Chain A, domain 1"/>
    <property type="match status" value="1"/>
</dbReference>
<organism evidence="10 11">
    <name type="scientific">Immundisolibacter cernigliae</name>
    <dbReference type="NCBI Taxonomy" id="1810504"/>
    <lineage>
        <taxon>Bacteria</taxon>
        <taxon>Pseudomonadati</taxon>
        <taxon>Pseudomonadota</taxon>
        <taxon>Gammaproteobacteria</taxon>
        <taxon>Immundisolibacterales</taxon>
        <taxon>Immundisolibacteraceae</taxon>
        <taxon>Immundisolibacter</taxon>
    </lineage>
</organism>
<evidence type="ECO:0000259" key="9">
    <source>
        <dbReference type="PROSITE" id="PS51296"/>
    </source>
</evidence>
<evidence type="ECO:0000313" key="11">
    <source>
        <dbReference type="Proteomes" id="UP000092952"/>
    </source>
</evidence>
<dbReference type="Proteomes" id="UP000092952">
    <property type="component" value="Chromosome"/>
</dbReference>
<keyword evidence="6" id="KW-0408">Iron</keyword>
<evidence type="ECO:0000256" key="4">
    <source>
        <dbReference type="ARBA" id="ARBA00022964"/>
    </source>
</evidence>
<evidence type="ECO:0000256" key="1">
    <source>
        <dbReference type="ARBA" id="ARBA00008751"/>
    </source>
</evidence>
<dbReference type="PROSITE" id="PS51296">
    <property type="entry name" value="RIESKE"/>
    <property type="match status" value="1"/>
</dbReference>
<dbReference type="KEGG" id="gbi:PG2T_15135"/>
<keyword evidence="4" id="KW-0223">Dioxygenase</keyword>
<dbReference type="InterPro" id="IPR036922">
    <property type="entry name" value="Rieske_2Fe-2S_sf"/>
</dbReference>
<keyword evidence="5" id="KW-0560">Oxidoreductase</keyword>
<evidence type="ECO:0000256" key="6">
    <source>
        <dbReference type="ARBA" id="ARBA00023004"/>
    </source>
</evidence>
<name>A0A1B1YXD8_9GAMM</name>
<sequence>MKIDDLGHPGQLVDPETGLVSRRIFTDPEIHRLELTRVFARSWLFVGHDSELPKAGDYLRRVMGDDPVILARGQDGALRVFLNACPHRGALLCRADAGNAMGYVCPYHGWSFDNTGQLTAMADAPEAYKGRVDLATFNLVQARVGVHAGLIFATFDPQAPSLDEYLGDARWYIDMLFARTPGGAQALGAPIRWVAQKNWKYGAVNFAADGPHALKTHGPITRKIAGGMPLEVLRDLAIEGPAVRAGNGHGCIFVDLPPGMPPWVGFHPDMVALYQKTLTPGQLQLKSKLFNKVMTIFPNLSWVHFPITFRPDQPPVNFFNVRVWQPTGPDRTEIWNWFFADREAPDEYKQASLQAGIRTFTAAGTFDQDDAEAWAAIDAGSRGTIGRERMSSFQMILASQDERIADFPGPGEAYRSTYSEMSEFGLLLRWRELMAG</sequence>
<reference evidence="11" key="1">
    <citation type="submission" date="2016-03" db="EMBL/GenBank/DDBJ databases">
        <title>Complete genome sequence of Solimmundus cernigliae, representing a novel lineage of polycyclic aromatic hydrocarbon degraders within the Gammaproteobacteria.</title>
        <authorList>
            <person name="Singleton D.R."/>
            <person name="Dickey A.N."/>
            <person name="Scholl E.H."/>
            <person name="Wright F.A."/>
            <person name="Aitken M.D."/>
        </authorList>
    </citation>
    <scope>NUCLEOTIDE SEQUENCE [LARGE SCALE GENOMIC DNA]</scope>
    <source>
        <strain evidence="11">TR3.2</strain>
    </source>
</reference>
<keyword evidence="11" id="KW-1185">Reference proteome</keyword>
<keyword evidence="3" id="KW-0479">Metal-binding</keyword>
<protein>
    <recommendedName>
        <fullName evidence="9">Rieske domain-containing protein</fullName>
    </recommendedName>
</protein>
<dbReference type="Pfam" id="PF00848">
    <property type="entry name" value="Ring_hydroxyl_A"/>
    <property type="match status" value="1"/>
</dbReference>
<dbReference type="EMBL" id="CP014671">
    <property type="protein sequence ID" value="ANX05386.1"/>
    <property type="molecule type" value="Genomic_DNA"/>
</dbReference>
<dbReference type="STRING" id="1810504.PG2T_15135"/>
<dbReference type="PANTHER" id="PTHR43756">
    <property type="entry name" value="CHOLINE MONOOXYGENASE, CHLOROPLASTIC"/>
    <property type="match status" value="1"/>
</dbReference>
<dbReference type="GO" id="GO:0051213">
    <property type="term" value="F:dioxygenase activity"/>
    <property type="evidence" value="ECO:0007669"/>
    <property type="project" value="UniProtKB-KW"/>
</dbReference>
<evidence type="ECO:0000313" key="10">
    <source>
        <dbReference type="EMBL" id="ANX05386.1"/>
    </source>
</evidence>
<evidence type="ECO:0000256" key="7">
    <source>
        <dbReference type="ARBA" id="ARBA00023014"/>
    </source>
</evidence>
<dbReference type="Pfam" id="PF00355">
    <property type="entry name" value="Rieske"/>
    <property type="match status" value="1"/>
</dbReference>
<dbReference type="GO" id="GO:0051537">
    <property type="term" value="F:2 iron, 2 sulfur cluster binding"/>
    <property type="evidence" value="ECO:0007669"/>
    <property type="project" value="UniProtKB-KW"/>
</dbReference>
<evidence type="ECO:0000256" key="3">
    <source>
        <dbReference type="ARBA" id="ARBA00022723"/>
    </source>
</evidence>
<accession>A0A1B1YXD8</accession>
<dbReference type="SUPFAM" id="SSF55961">
    <property type="entry name" value="Bet v1-like"/>
    <property type="match status" value="1"/>
</dbReference>
<proteinExistence type="inferred from homology"/>
<feature type="domain" description="Rieske" evidence="9">
    <location>
        <begin position="43"/>
        <end position="153"/>
    </location>
</feature>
<keyword evidence="7" id="KW-0411">Iron-sulfur</keyword>
<evidence type="ECO:0000256" key="8">
    <source>
        <dbReference type="ARBA" id="ARBA00023027"/>
    </source>
</evidence>
<dbReference type="GO" id="GO:0005506">
    <property type="term" value="F:iron ion binding"/>
    <property type="evidence" value="ECO:0007669"/>
    <property type="project" value="InterPro"/>
</dbReference>
<evidence type="ECO:0000256" key="5">
    <source>
        <dbReference type="ARBA" id="ARBA00023002"/>
    </source>
</evidence>
<dbReference type="PANTHER" id="PTHR43756:SF1">
    <property type="entry name" value="3-PHENYLPROPIONATE_CINNAMIC ACID DIOXYGENASE SUBUNIT ALPHA"/>
    <property type="match status" value="1"/>
</dbReference>
<dbReference type="InterPro" id="IPR015881">
    <property type="entry name" value="ARHD_Rieske_2Fe_2S"/>
</dbReference>
<dbReference type="InterPro" id="IPR001663">
    <property type="entry name" value="Rng_hydr_dOase-A"/>
</dbReference>
<keyword evidence="8" id="KW-0520">NAD</keyword>
<comment type="similarity">
    <text evidence="1">Belongs to the bacterial ring-hydroxylating dioxygenase alpha subunit family.</text>
</comment>
<dbReference type="OrthoDB" id="9769355at2"/>
<gene>
    <name evidence="10" type="ORF">PG2T_15135</name>
</gene>
<dbReference type="RefSeq" id="WP_068807380.1">
    <property type="nucleotide sequence ID" value="NZ_CP014671.1"/>
</dbReference>
<dbReference type="PROSITE" id="PS00570">
    <property type="entry name" value="RING_HYDROXYL_ALPHA"/>
    <property type="match status" value="1"/>
</dbReference>
<dbReference type="AlphaFoldDB" id="A0A1B1YXD8"/>